<dbReference type="EMBL" id="MWPV01000001">
    <property type="protein sequence ID" value="OUL59012.1"/>
    <property type="molecule type" value="Genomic_DNA"/>
</dbReference>
<dbReference type="AlphaFoldDB" id="A0A244CTR0"/>
<keyword evidence="3" id="KW-1133">Transmembrane helix</keyword>
<gene>
    <name evidence="4" type="ORF">B1199_01640</name>
</gene>
<dbReference type="Gene3D" id="3.30.700.10">
    <property type="entry name" value="Glycoprotein, Type 4 Pilin"/>
    <property type="match status" value="1"/>
</dbReference>
<dbReference type="InterPro" id="IPR012902">
    <property type="entry name" value="N_methyl_site"/>
</dbReference>
<evidence type="ECO:0008006" key="6">
    <source>
        <dbReference type="Google" id="ProtNLM"/>
    </source>
</evidence>
<dbReference type="RefSeq" id="WP_086742402.1">
    <property type="nucleotide sequence ID" value="NZ_MWPV01000001.1"/>
</dbReference>
<evidence type="ECO:0000256" key="1">
    <source>
        <dbReference type="ARBA" id="ARBA00005233"/>
    </source>
</evidence>
<organism evidence="4 5">
    <name type="scientific">Pseudoalteromonas ulvae</name>
    <dbReference type="NCBI Taxonomy" id="107327"/>
    <lineage>
        <taxon>Bacteria</taxon>
        <taxon>Pseudomonadati</taxon>
        <taxon>Pseudomonadota</taxon>
        <taxon>Gammaproteobacteria</taxon>
        <taxon>Alteromonadales</taxon>
        <taxon>Pseudoalteromonadaceae</taxon>
        <taxon>Pseudoalteromonas</taxon>
    </lineage>
</organism>
<dbReference type="InterPro" id="IPR001082">
    <property type="entry name" value="Pilin"/>
</dbReference>
<reference evidence="4 5" key="1">
    <citation type="submission" date="2017-02" db="EMBL/GenBank/DDBJ databases">
        <title>Pseudoalteromonas ulvae TC14 Genome.</title>
        <authorList>
            <person name="Molmeret M."/>
        </authorList>
    </citation>
    <scope>NUCLEOTIDE SEQUENCE [LARGE SCALE GENOMIC DNA]</scope>
    <source>
        <strain evidence="4">TC14</strain>
    </source>
</reference>
<dbReference type="PANTHER" id="PTHR30093:SF34">
    <property type="entry name" value="PREPILIN PEPTIDASE-DEPENDENT PROTEIN D"/>
    <property type="match status" value="1"/>
</dbReference>
<dbReference type="NCBIfam" id="TIGR02532">
    <property type="entry name" value="IV_pilin_GFxxxE"/>
    <property type="match status" value="1"/>
</dbReference>
<dbReference type="Pfam" id="PF00114">
    <property type="entry name" value="Pilin"/>
    <property type="match status" value="1"/>
</dbReference>
<keyword evidence="2" id="KW-0488">Methylation</keyword>
<dbReference type="Pfam" id="PF07963">
    <property type="entry name" value="N_methyl"/>
    <property type="match status" value="1"/>
</dbReference>
<comment type="caution">
    <text evidence="4">The sequence shown here is derived from an EMBL/GenBank/DDBJ whole genome shotgun (WGS) entry which is preliminary data.</text>
</comment>
<dbReference type="GO" id="GO:0007155">
    <property type="term" value="P:cell adhesion"/>
    <property type="evidence" value="ECO:0007669"/>
    <property type="project" value="InterPro"/>
</dbReference>
<dbReference type="OrthoDB" id="5918848at2"/>
<feature type="transmembrane region" description="Helical" evidence="3">
    <location>
        <begin position="7"/>
        <end position="28"/>
    </location>
</feature>
<keyword evidence="5" id="KW-1185">Reference proteome</keyword>
<dbReference type="GO" id="GO:0009289">
    <property type="term" value="C:pilus"/>
    <property type="evidence" value="ECO:0007669"/>
    <property type="project" value="InterPro"/>
</dbReference>
<evidence type="ECO:0000313" key="5">
    <source>
        <dbReference type="Proteomes" id="UP000194841"/>
    </source>
</evidence>
<keyword evidence="3" id="KW-0472">Membrane</keyword>
<name>A0A244CTR0_PSEDV</name>
<dbReference type="SUPFAM" id="SSF54523">
    <property type="entry name" value="Pili subunits"/>
    <property type="match status" value="1"/>
</dbReference>
<accession>A0A244CTR0</accession>
<dbReference type="PANTHER" id="PTHR30093">
    <property type="entry name" value="GENERAL SECRETION PATHWAY PROTEIN G"/>
    <property type="match status" value="1"/>
</dbReference>
<keyword evidence="3" id="KW-0812">Transmembrane</keyword>
<sequence>MKLTQNGFTLVELMIVIAIIGILAAVALPEYQGYVAKSDLSSCHKEIHSGIVLFEIKVNSGTPPSSASNLSEINVRKASSCASHAMTANTISGIVKGSAPAAGAKIELIRDLNTGVWSCEVTSRPTKWQDDFLPADCTAP</sequence>
<dbReference type="Proteomes" id="UP000194841">
    <property type="component" value="Unassembled WGS sequence"/>
</dbReference>
<evidence type="ECO:0000256" key="3">
    <source>
        <dbReference type="SAM" id="Phobius"/>
    </source>
</evidence>
<evidence type="ECO:0000313" key="4">
    <source>
        <dbReference type="EMBL" id="OUL59012.1"/>
    </source>
</evidence>
<protein>
    <recommendedName>
        <fullName evidence="6">Prepilin-type cleavage/methylation domain-containing protein</fullName>
    </recommendedName>
</protein>
<evidence type="ECO:0000256" key="2">
    <source>
        <dbReference type="ARBA" id="ARBA00022481"/>
    </source>
</evidence>
<proteinExistence type="inferred from homology"/>
<dbReference type="InterPro" id="IPR045584">
    <property type="entry name" value="Pilin-like"/>
</dbReference>
<comment type="similarity">
    <text evidence="1">Belongs to the N-Me-Phe pilin family.</text>
</comment>